<sequence>MCKACAQKFNERAGEHFRHGEYEQAVASYTSATGVDPTSAVYFSNLAAAYLNRKIPRCRQCSDRRAGAGSQVDQSTVPQSRGC</sequence>
<organism evidence="2 3">
    <name type="scientific">Mycena metata</name>
    <dbReference type="NCBI Taxonomy" id="1033252"/>
    <lineage>
        <taxon>Eukaryota</taxon>
        <taxon>Fungi</taxon>
        <taxon>Dikarya</taxon>
        <taxon>Basidiomycota</taxon>
        <taxon>Agaricomycotina</taxon>
        <taxon>Agaricomycetes</taxon>
        <taxon>Agaricomycetidae</taxon>
        <taxon>Agaricales</taxon>
        <taxon>Marasmiineae</taxon>
        <taxon>Mycenaceae</taxon>
        <taxon>Mycena</taxon>
    </lineage>
</organism>
<dbReference type="AlphaFoldDB" id="A0AAD7HXZ3"/>
<dbReference type="EMBL" id="JARKIB010000156">
    <property type="protein sequence ID" value="KAJ7730917.1"/>
    <property type="molecule type" value="Genomic_DNA"/>
</dbReference>
<dbReference type="SUPFAM" id="SSF48452">
    <property type="entry name" value="TPR-like"/>
    <property type="match status" value="1"/>
</dbReference>
<comment type="caution">
    <text evidence="2">The sequence shown here is derived from an EMBL/GenBank/DDBJ whole genome shotgun (WGS) entry which is preliminary data.</text>
</comment>
<evidence type="ECO:0000313" key="2">
    <source>
        <dbReference type="EMBL" id="KAJ7730917.1"/>
    </source>
</evidence>
<feature type="repeat" description="TPR" evidence="1">
    <location>
        <begin position="6"/>
        <end position="39"/>
    </location>
</feature>
<reference evidence="2" key="1">
    <citation type="submission" date="2023-03" db="EMBL/GenBank/DDBJ databases">
        <title>Massive genome expansion in bonnet fungi (Mycena s.s.) driven by repeated elements and novel gene families across ecological guilds.</title>
        <authorList>
            <consortium name="Lawrence Berkeley National Laboratory"/>
            <person name="Harder C.B."/>
            <person name="Miyauchi S."/>
            <person name="Viragh M."/>
            <person name="Kuo A."/>
            <person name="Thoen E."/>
            <person name="Andreopoulos B."/>
            <person name="Lu D."/>
            <person name="Skrede I."/>
            <person name="Drula E."/>
            <person name="Henrissat B."/>
            <person name="Morin E."/>
            <person name="Kohler A."/>
            <person name="Barry K."/>
            <person name="LaButti K."/>
            <person name="Morin E."/>
            <person name="Salamov A."/>
            <person name="Lipzen A."/>
            <person name="Mereny Z."/>
            <person name="Hegedus B."/>
            <person name="Baldrian P."/>
            <person name="Stursova M."/>
            <person name="Weitz H."/>
            <person name="Taylor A."/>
            <person name="Grigoriev I.V."/>
            <person name="Nagy L.G."/>
            <person name="Martin F."/>
            <person name="Kauserud H."/>
        </authorList>
    </citation>
    <scope>NUCLEOTIDE SEQUENCE</scope>
    <source>
        <strain evidence="2">CBHHK182m</strain>
    </source>
</reference>
<proteinExistence type="predicted"/>
<evidence type="ECO:0008006" key="4">
    <source>
        <dbReference type="Google" id="ProtNLM"/>
    </source>
</evidence>
<evidence type="ECO:0000256" key="1">
    <source>
        <dbReference type="PROSITE-ProRule" id="PRU00339"/>
    </source>
</evidence>
<name>A0AAD7HXZ3_9AGAR</name>
<evidence type="ECO:0000313" key="3">
    <source>
        <dbReference type="Proteomes" id="UP001215598"/>
    </source>
</evidence>
<dbReference type="Proteomes" id="UP001215598">
    <property type="component" value="Unassembled WGS sequence"/>
</dbReference>
<keyword evidence="1" id="KW-0802">TPR repeat</keyword>
<keyword evidence="3" id="KW-1185">Reference proteome</keyword>
<protein>
    <recommendedName>
        <fullName evidence="4">Tetratricopeptide repeat protein</fullName>
    </recommendedName>
</protein>
<dbReference type="Gene3D" id="1.25.40.10">
    <property type="entry name" value="Tetratricopeptide repeat domain"/>
    <property type="match status" value="1"/>
</dbReference>
<dbReference type="InterPro" id="IPR011990">
    <property type="entry name" value="TPR-like_helical_dom_sf"/>
</dbReference>
<dbReference type="InterPro" id="IPR019734">
    <property type="entry name" value="TPR_rpt"/>
</dbReference>
<dbReference type="PROSITE" id="PS50005">
    <property type="entry name" value="TPR"/>
    <property type="match status" value="1"/>
</dbReference>
<accession>A0AAD7HXZ3</accession>
<gene>
    <name evidence="2" type="ORF">B0H16DRAFT_1584677</name>
</gene>
<dbReference type="Pfam" id="PF13414">
    <property type="entry name" value="TPR_11"/>
    <property type="match status" value="1"/>
</dbReference>